<reference evidence="2 3" key="1">
    <citation type="journal article" date="2011" name="Nature">
        <title>A high-resolution map of human evolutionary constraint using 29 mammals.</title>
        <authorList>
            <person name="Lindblad-Toh K."/>
            <person name="Garber M."/>
            <person name="Zuk O."/>
            <person name="Lin M.F."/>
            <person name="Parker B.J."/>
            <person name="Washietl S."/>
            <person name="Kheradpour P."/>
            <person name="Ernst J."/>
            <person name="Jordan G."/>
            <person name="Mauceli E."/>
            <person name="Ward L.D."/>
            <person name="Lowe C.B."/>
            <person name="Holloway A.K."/>
            <person name="Clamp M."/>
            <person name="Gnerre S."/>
            <person name="Alfoldi J."/>
            <person name="Beal K."/>
            <person name="Chang J."/>
            <person name="Clawson H."/>
            <person name="Cuff J."/>
            <person name="Di Palma F."/>
            <person name="Fitzgerald S."/>
            <person name="Flicek P."/>
            <person name="Guttman M."/>
            <person name="Hubisz M.J."/>
            <person name="Jaffe D.B."/>
            <person name="Jungreis I."/>
            <person name="Kent W.J."/>
            <person name="Kostka D."/>
            <person name="Lara M."/>
            <person name="Martins A.L."/>
            <person name="Massingham T."/>
            <person name="Moltke I."/>
            <person name="Raney B.J."/>
            <person name="Rasmussen M.D."/>
            <person name="Robinson J."/>
            <person name="Stark A."/>
            <person name="Vilella A.J."/>
            <person name="Wen J."/>
            <person name="Xie X."/>
            <person name="Zody M.C."/>
            <person name="Baldwin J."/>
            <person name="Bloom T."/>
            <person name="Chin C.W."/>
            <person name="Heiman D."/>
            <person name="Nicol R."/>
            <person name="Nusbaum C."/>
            <person name="Young S."/>
            <person name="Wilkinson J."/>
            <person name="Worley K.C."/>
            <person name="Kovar C.L."/>
            <person name="Muzny D.M."/>
            <person name="Gibbs R.A."/>
            <person name="Cree A."/>
            <person name="Dihn H.H."/>
            <person name="Fowler G."/>
            <person name="Jhangiani S."/>
            <person name="Joshi V."/>
            <person name="Lee S."/>
            <person name="Lewis L.R."/>
            <person name="Nazareth L.V."/>
            <person name="Okwuonu G."/>
            <person name="Santibanez J."/>
            <person name="Warren W.C."/>
            <person name="Mardis E.R."/>
            <person name="Weinstock G.M."/>
            <person name="Wilson R.K."/>
            <person name="Delehaunty K."/>
            <person name="Dooling D."/>
            <person name="Fronik C."/>
            <person name="Fulton L."/>
            <person name="Fulton B."/>
            <person name="Graves T."/>
            <person name="Minx P."/>
            <person name="Sodergren E."/>
            <person name="Birney E."/>
            <person name="Margulies E.H."/>
            <person name="Herrero J."/>
            <person name="Green E.D."/>
            <person name="Haussler D."/>
            <person name="Siepel A."/>
            <person name="Goldman N."/>
            <person name="Pollard K.S."/>
            <person name="Pedersen J.S."/>
            <person name="Lander E.S."/>
            <person name="Kellis M."/>
        </authorList>
    </citation>
    <scope>NUCLEOTIDE SEQUENCE [LARGE SCALE GENOMIC DNA]</scope>
    <source>
        <strain evidence="2 3">Thorbecke inbred</strain>
    </source>
</reference>
<name>A0A5F9C9F2_RABIT</name>
<feature type="region of interest" description="Disordered" evidence="1">
    <location>
        <begin position="1"/>
        <end position="158"/>
    </location>
</feature>
<accession>A0A5F9C9F2</accession>
<dbReference type="GO" id="GO:0005737">
    <property type="term" value="C:cytoplasm"/>
    <property type="evidence" value="ECO:0007669"/>
    <property type="project" value="TreeGrafter"/>
</dbReference>
<feature type="compositionally biased region" description="Pro residues" evidence="1">
    <location>
        <begin position="47"/>
        <end position="56"/>
    </location>
</feature>
<feature type="compositionally biased region" description="Low complexity" evidence="1">
    <location>
        <begin position="22"/>
        <end position="33"/>
    </location>
</feature>
<proteinExistence type="predicted"/>
<keyword evidence="3" id="KW-1185">Reference proteome</keyword>
<dbReference type="AlphaFoldDB" id="A0A5F9C9F2"/>
<reference evidence="2" key="2">
    <citation type="submission" date="2025-08" db="UniProtKB">
        <authorList>
            <consortium name="Ensembl"/>
        </authorList>
    </citation>
    <scope>IDENTIFICATION</scope>
    <source>
        <strain evidence="2">Thorbecke</strain>
    </source>
</reference>
<dbReference type="PANTHER" id="PTHR31054">
    <property type="entry name" value="ZYGOTE ARREST PROTEIN 1-LIKE ISOFORM X1"/>
    <property type="match status" value="1"/>
</dbReference>
<sequence>MMWKEAALGDEALDAYPYPLCAPTRARTPTRRPQGQGRCGPDTGATLPPPQPPPPGAARALLSQVRTGLGPRPRKPSSRDVAVQVNPRRDASVQRSLGRRTLSRAGAACRAGPTGSVVQGRPWASSQDLPSLTGLPRQYVLTEPPNKGIAHQSLALGP</sequence>
<dbReference type="EMBL" id="AAGW02062619">
    <property type="status" value="NOT_ANNOTATED_CDS"/>
    <property type="molecule type" value="Genomic_DNA"/>
</dbReference>
<dbReference type="Ensembl" id="ENSOCUT00000058522.1">
    <property type="protein sequence ID" value="ENSOCUP00000030345.1"/>
    <property type="gene ID" value="ENSOCUG00000036173.1"/>
</dbReference>
<dbReference type="InParanoid" id="A0A5F9C9F2"/>
<evidence type="ECO:0000256" key="1">
    <source>
        <dbReference type="SAM" id="MobiDB-lite"/>
    </source>
</evidence>
<protein>
    <submittedName>
        <fullName evidence="2">Uncharacterized protein</fullName>
    </submittedName>
</protein>
<dbReference type="InterPro" id="IPR026775">
    <property type="entry name" value="Zar1"/>
</dbReference>
<evidence type="ECO:0000313" key="3">
    <source>
        <dbReference type="Proteomes" id="UP000001811"/>
    </source>
</evidence>
<dbReference type="GO" id="GO:0006412">
    <property type="term" value="P:translation"/>
    <property type="evidence" value="ECO:0007669"/>
    <property type="project" value="TreeGrafter"/>
</dbReference>
<evidence type="ECO:0000313" key="2">
    <source>
        <dbReference type="Ensembl" id="ENSOCUP00000030345.1"/>
    </source>
</evidence>
<reference evidence="2" key="3">
    <citation type="submission" date="2025-09" db="UniProtKB">
        <authorList>
            <consortium name="Ensembl"/>
        </authorList>
    </citation>
    <scope>IDENTIFICATION</scope>
    <source>
        <strain evidence="2">Thorbecke</strain>
    </source>
</reference>
<dbReference type="Proteomes" id="UP000001811">
    <property type="component" value="Chromosome 13"/>
</dbReference>
<dbReference type="Bgee" id="ENSOCUG00000036173">
    <property type="expression patterns" value="Expressed in ovary and 1 other cell type or tissue"/>
</dbReference>
<dbReference type="PANTHER" id="PTHR31054:SF6">
    <property type="entry name" value="ZYGOTE ARREST PROTEIN 1"/>
    <property type="match status" value="1"/>
</dbReference>
<organism evidence="2 3">
    <name type="scientific">Oryctolagus cuniculus</name>
    <name type="common">Rabbit</name>
    <dbReference type="NCBI Taxonomy" id="9986"/>
    <lineage>
        <taxon>Eukaryota</taxon>
        <taxon>Metazoa</taxon>
        <taxon>Chordata</taxon>
        <taxon>Craniata</taxon>
        <taxon>Vertebrata</taxon>
        <taxon>Euteleostomi</taxon>
        <taxon>Mammalia</taxon>
        <taxon>Eutheria</taxon>
        <taxon>Euarchontoglires</taxon>
        <taxon>Glires</taxon>
        <taxon>Lagomorpha</taxon>
        <taxon>Leporidae</taxon>
        <taxon>Oryctolagus</taxon>
    </lineage>
</organism>